<dbReference type="AlphaFoldDB" id="A0A926DH18"/>
<reference evidence="3" key="1">
    <citation type="submission" date="2020-08" db="EMBL/GenBank/DDBJ databases">
        <title>Genome public.</title>
        <authorList>
            <person name="Liu C."/>
            <person name="Sun Q."/>
        </authorList>
    </citation>
    <scope>NUCLEOTIDE SEQUENCE</scope>
    <source>
        <strain evidence="3">NSJ-63</strain>
    </source>
</reference>
<feature type="domain" description="Phosphoribosyltransferase" evidence="2">
    <location>
        <begin position="138"/>
        <end position="223"/>
    </location>
</feature>
<proteinExistence type="inferred from homology"/>
<keyword evidence="4" id="KW-1185">Reference proteome</keyword>
<name>A0A926DH18_9FIRM</name>
<sequence length="233" mass="25713">MMKIREALRRLTDAIFFPDIPVCGCCGKELEDRKSGVGFCRDCGAEMEKRRLPAAATDRGVLLYACYLYGGSVRRIVHRYKFDSGKWLAPFLGEEMAKQAAQIPGPLDAVAFVPLHKKRRRQRGYDQAELLAKEVAKRSGLPLVYGLSRTISTKKQSTLKAGERKTNVRGAFVRRKETPETEIAGKHFLLIDDVAATGSTLAECARVLRESGAASVSALVYARSENQGEMADA</sequence>
<dbReference type="Gene3D" id="3.40.50.2020">
    <property type="match status" value="1"/>
</dbReference>
<dbReference type="InterPro" id="IPR029057">
    <property type="entry name" value="PRTase-like"/>
</dbReference>
<dbReference type="EMBL" id="JACRSS010000003">
    <property type="protein sequence ID" value="MBC8538628.1"/>
    <property type="molecule type" value="Genomic_DNA"/>
</dbReference>
<dbReference type="InterPro" id="IPR000836">
    <property type="entry name" value="PRTase_dom"/>
</dbReference>
<dbReference type="Pfam" id="PF00156">
    <property type="entry name" value="Pribosyltran"/>
    <property type="match status" value="1"/>
</dbReference>
<comment type="similarity">
    <text evidence="1">Belongs to the ComF/GntX family.</text>
</comment>
<protein>
    <submittedName>
        <fullName evidence="3">ComF family protein</fullName>
    </submittedName>
</protein>
<dbReference type="SUPFAM" id="SSF53271">
    <property type="entry name" value="PRTase-like"/>
    <property type="match status" value="1"/>
</dbReference>
<evidence type="ECO:0000259" key="2">
    <source>
        <dbReference type="Pfam" id="PF00156"/>
    </source>
</evidence>
<dbReference type="CDD" id="cd06223">
    <property type="entry name" value="PRTases_typeI"/>
    <property type="match status" value="1"/>
</dbReference>
<comment type="caution">
    <text evidence="3">The sequence shown here is derived from an EMBL/GenBank/DDBJ whole genome shotgun (WGS) entry which is preliminary data.</text>
</comment>
<organism evidence="3 4">
    <name type="scientific">Guopingia tenuis</name>
    <dbReference type="NCBI Taxonomy" id="2763656"/>
    <lineage>
        <taxon>Bacteria</taxon>
        <taxon>Bacillati</taxon>
        <taxon>Bacillota</taxon>
        <taxon>Clostridia</taxon>
        <taxon>Christensenellales</taxon>
        <taxon>Christensenellaceae</taxon>
        <taxon>Guopingia</taxon>
    </lineage>
</organism>
<dbReference type="PANTHER" id="PTHR47505:SF1">
    <property type="entry name" value="DNA UTILIZATION PROTEIN YHGH"/>
    <property type="match status" value="1"/>
</dbReference>
<evidence type="ECO:0000256" key="1">
    <source>
        <dbReference type="ARBA" id="ARBA00008007"/>
    </source>
</evidence>
<gene>
    <name evidence="3" type="ORF">H8693_06735</name>
</gene>
<dbReference type="InterPro" id="IPR051910">
    <property type="entry name" value="ComF/GntX_DNA_util-trans"/>
</dbReference>
<dbReference type="Proteomes" id="UP000617951">
    <property type="component" value="Unassembled WGS sequence"/>
</dbReference>
<accession>A0A926DH18</accession>
<evidence type="ECO:0000313" key="3">
    <source>
        <dbReference type="EMBL" id="MBC8538628.1"/>
    </source>
</evidence>
<dbReference type="PANTHER" id="PTHR47505">
    <property type="entry name" value="DNA UTILIZATION PROTEIN YHGH"/>
    <property type="match status" value="1"/>
</dbReference>
<evidence type="ECO:0000313" key="4">
    <source>
        <dbReference type="Proteomes" id="UP000617951"/>
    </source>
</evidence>